<evidence type="ECO:0000256" key="9">
    <source>
        <dbReference type="ARBA" id="ARBA00023136"/>
    </source>
</evidence>
<evidence type="ECO:0000256" key="7">
    <source>
        <dbReference type="ARBA" id="ARBA00023004"/>
    </source>
</evidence>
<evidence type="ECO:0000256" key="8">
    <source>
        <dbReference type="ARBA" id="ARBA00023133"/>
    </source>
</evidence>
<feature type="transmembrane region" description="Helical" evidence="12">
    <location>
        <begin position="207"/>
        <end position="228"/>
    </location>
</feature>
<dbReference type="Proteomes" id="UP001139336">
    <property type="component" value="Unassembled WGS sequence"/>
</dbReference>
<evidence type="ECO:0000256" key="1">
    <source>
        <dbReference type="ARBA" id="ARBA00004141"/>
    </source>
</evidence>
<dbReference type="GO" id="GO:0016491">
    <property type="term" value="F:oxidoreductase activity"/>
    <property type="evidence" value="ECO:0007669"/>
    <property type="project" value="UniProtKB-KW"/>
</dbReference>
<dbReference type="GO" id="GO:0016020">
    <property type="term" value="C:membrane"/>
    <property type="evidence" value="ECO:0007669"/>
    <property type="project" value="UniProtKB-SubCell"/>
</dbReference>
<protein>
    <submittedName>
        <fullName evidence="13">Heme A synthase</fullName>
    </submittedName>
</protein>
<comment type="caution">
    <text evidence="13">The sequence shown here is derived from an EMBL/GenBank/DDBJ whole genome shotgun (WGS) entry which is preliminary data.</text>
</comment>
<dbReference type="PANTHER" id="PTHR35457">
    <property type="entry name" value="HEME A SYNTHASE"/>
    <property type="match status" value="1"/>
</dbReference>
<reference evidence="13" key="1">
    <citation type="submission" date="2022-01" db="EMBL/GenBank/DDBJ databases">
        <title>Corynebacterium sp. nov isolated from isolated from the feces of the greater white-fronted geese (Anser albifrons) at Poyang Lake, PR China.</title>
        <authorList>
            <person name="Liu Q."/>
        </authorList>
    </citation>
    <scope>NUCLEOTIDE SEQUENCE</scope>
    <source>
        <strain evidence="13">JCM 32435</strain>
    </source>
</reference>
<keyword evidence="10" id="KW-1015">Disulfide bond</keyword>
<feature type="transmembrane region" description="Helical" evidence="12">
    <location>
        <begin position="160"/>
        <end position="187"/>
    </location>
</feature>
<dbReference type="InterPro" id="IPR050450">
    <property type="entry name" value="COX15/CtaA_HemeA_synthase"/>
</dbReference>
<dbReference type="RefSeq" id="WP_236118522.1">
    <property type="nucleotide sequence ID" value="NZ_JAKGSI010000002.1"/>
</dbReference>
<dbReference type="EMBL" id="JAKGSI010000002">
    <property type="protein sequence ID" value="MCF4006599.1"/>
    <property type="molecule type" value="Genomic_DNA"/>
</dbReference>
<evidence type="ECO:0000313" key="13">
    <source>
        <dbReference type="EMBL" id="MCF4006599.1"/>
    </source>
</evidence>
<dbReference type="GO" id="GO:0006784">
    <property type="term" value="P:heme A biosynthetic process"/>
    <property type="evidence" value="ECO:0007669"/>
    <property type="project" value="InterPro"/>
</dbReference>
<keyword evidence="14" id="KW-1185">Reference proteome</keyword>
<comment type="pathway">
    <text evidence="11">Porphyrin-containing compound metabolism.</text>
</comment>
<feature type="transmembrane region" description="Helical" evidence="12">
    <location>
        <begin position="266"/>
        <end position="286"/>
    </location>
</feature>
<keyword evidence="8" id="KW-0350">Heme biosynthesis</keyword>
<keyword evidence="9 12" id="KW-0472">Membrane</keyword>
<feature type="transmembrane region" description="Helical" evidence="12">
    <location>
        <begin position="240"/>
        <end position="260"/>
    </location>
</feature>
<keyword evidence="4" id="KW-0479">Metal-binding</keyword>
<name>A0A9X1QS89_9CORY</name>
<feature type="transmembrane region" description="Helical" evidence="12">
    <location>
        <begin position="116"/>
        <end position="140"/>
    </location>
</feature>
<evidence type="ECO:0000256" key="5">
    <source>
        <dbReference type="ARBA" id="ARBA00022989"/>
    </source>
</evidence>
<evidence type="ECO:0000256" key="10">
    <source>
        <dbReference type="ARBA" id="ARBA00023157"/>
    </source>
</evidence>
<dbReference type="PANTHER" id="PTHR35457:SF1">
    <property type="entry name" value="HEME A SYNTHASE"/>
    <property type="match status" value="1"/>
</dbReference>
<organism evidence="13 14">
    <name type="scientific">Corynebacterium uropygiale</name>
    <dbReference type="NCBI Taxonomy" id="1775911"/>
    <lineage>
        <taxon>Bacteria</taxon>
        <taxon>Bacillati</taxon>
        <taxon>Actinomycetota</taxon>
        <taxon>Actinomycetes</taxon>
        <taxon>Mycobacteriales</taxon>
        <taxon>Corynebacteriaceae</taxon>
        <taxon>Corynebacterium</taxon>
    </lineage>
</organism>
<dbReference type="GO" id="GO:0046872">
    <property type="term" value="F:metal ion binding"/>
    <property type="evidence" value="ECO:0007669"/>
    <property type="project" value="UniProtKB-KW"/>
</dbReference>
<feature type="transmembrane region" description="Helical" evidence="12">
    <location>
        <begin position="65"/>
        <end position="83"/>
    </location>
</feature>
<accession>A0A9X1QS89</accession>
<evidence type="ECO:0000256" key="4">
    <source>
        <dbReference type="ARBA" id="ARBA00022723"/>
    </source>
</evidence>
<keyword evidence="3 12" id="KW-0812">Transmembrane</keyword>
<keyword evidence="5 12" id="KW-1133">Transmembrane helix</keyword>
<dbReference type="InterPro" id="IPR003780">
    <property type="entry name" value="COX15/CtaA_fam"/>
</dbReference>
<keyword evidence="7" id="KW-0408">Iron</keyword>
<gene>
    <name evidence="13" type="ORF">L1O03_05325</name>
</gene>
<evidence type="ECO:0000256" key="12">
    <source>
        <dbReference type="SAM" id="Phobius"/>
    </source>
</evidence>
<keyword evidence="6" id="KW-0560">Oxidoreductase</keyword>
<sequence>MTTQRRLALILLLCQGGITGTGATVRVTSSGLGCPTWPECHPGSLVPQAGATPWIHQLIEFGNRLLTFVLAAAAVALIVALWRARRRDELMILGWISLAGVVVQAIIGGISVWLNLAWWAVALHFLPSMVLVWVAAILYLRITQLDDGIPERTYPSIVRWFTVISAIALSVVLVTGTMVTGAGVHSGDDTIGLEGRLDVDISLMAHIHAYCMYTYLALTIILVAILFMKKATSEARTFGICLILCILIQGAIGIMQFRLGVPRWTVPFHILMSSVVVAVAGFLYAAGFRRVGGLATVTGSPEGERLR</sequence>
<dbReference type="Pfam" id="PF02628">
    <property type="entry name" value="COX15-CtaA"/>
    <property type="match status" value="1"/>
</dbReference>
<evidence type="ECO:0000313" key="14">
    <source>
        <dbReference type="Proteomes" id="UP001139336"/>
    </source>
</evidence>
<dbReference type="AlphaFoldDB" id="A0A9X1QS89"/>
<feature type="transmembrane region" description="Helical" evidence="12">
    <location>
        <begin position="90"/>
        <end position="110"/>
    </location>
</feature>
<evidence type="ECO:0000256" key="2">
    <source>
        <dbReference type="ARBA" id="ARBA00022475"/>
    </source>
</evidence>
<comment type="subcellular location">
    <subcellularLocation>
        <location evidence="1">Membrane</location>
        <topology evidence="1">Multi-pass membrane protein</topology>
    </subcellularLocation>
</comment>
<proteinExistence type="predicted"/>
<keyword evidence="2" id="KW-1003">Cell membrane</keyword>
<evidence type="ECO:0000256" key="11">
    <source>
        <dbReference type="ARBA" id="ARBA00023444"/>
    </source>
</evidence>
<evidence type="ECO:0000256" key="6">
    <source>
        <dbReference type="ARBA" id="ARBA00023002"/>
    </source>
</evidence>
<evidence type="ECO:0000256" key="3">
    <source>
        <dbReference type="ARBA" id="ARBA00022692"/>
    </source>
</evidence>